<sequence length="132" mass="14495">MPIMMNLTTAEHGGTQPSCGTGDHSSCGPNCSCGCPYTGMHERGLVEPIALVEPRYPNEWLAFVIPPGEDEYHPEYGMLVVHSPDDNEVWDAVSRITFNQVVHVYFNGCLEAYFNSVALDANAANLLPQRPN</sequence>
<organism evidence="1 2">
    <name type="scientific">Candidatus Chloroploca mongolica</name>
    <dbReference type="NCBI Taxonomy" id="2528176"/>
    <lineage>
        <taxon>Bacteria</taxon>
        <taxon>Bacillati</taxon>
        <taxon>Chloroflexota</taxon>
        <taxon>Chloroflexia</taxon>
        <taxon>Chloroflexales</taxon>
        <taxon>Chloroflexineae</taxon>
        <taxon>Oscillochloridaceae</taxon>
        <taxon>Candidatus Chloroploca</taxon>
    </lineage>
</organism>
<evidence type="ECO:0000313" key="1">
    <source>
        <dbReference type="EMBL" id="MBP1466801.1"/>
    </source>
</evidence>
<protein>
    <submittedName>
        <fullName evidence="1">Uncharacterized protein</fullName>
    </submittedName>
</protein>
<dbReference type="RefSeq" id="WP_135478906.1">
    <property type="nucleotide sequence ID" value="NZ_SIJK02000024.1"/>
</dbReference>
<keyword evidence="2" id="KW-1185">Reference proteome</keyword>
<dbReference type="EMBL" id="SIJK02000024">
    <property type="protein sequence ID" value="MBP1466801.1"/>
    <property type="molecule type" value="Genomic_DNA"/>
</dbReference>
<comment type="caution">
    <text evidence="1">The sequence shown here is derived from an EMBL/GenBank/DDBJ whole genome shotgun (WGS) entry which is preliminary data.</text>
</comment>
<name>A0ABS4DBI2_9CHLR</name>
<proteinExistence type="predicted"/>
<reference evidence="1 2" key="1">
    <citation type="submission" date="2021-03" db="EMBL/GenBank/DDBJ databases">
        <authorList>
            <person name="Grouzdev D.S."/>
        </authorList>
    </citation>
    <scope>NUCLEOTIDE SEQUENCE [LARGE SCALE GENOMIC DNA]</scope>
    <source>
        <strain evidence="1 2">M50-1</strain>
    </source>
</reference>
<evidence type="ECO:0000313" key="2">
    <source>
        <dbReference type="Proteomes" id="UP001193081"/>
    </source>
</evidence>
<accession>A0ABS4DBI2</accession>
<dbReference type="Proteomes" id="UP001193081">
    <property type="component" value="Unassembled WGS sequence"/>
</dbReference>
<gene>
    <name evidence="1" type="ORF">EYB53_013895</name>
</gene>